<organism evidence="1 2">
    <name type="scientific">Sulfitobacter brevis</name>
    <dbReference type="NCBI Taxonomy" id="74348"/>
    <lineage>
        <taxon>Bacteria</taxon>
        <taxon>Pseudomonadati</taxon>
        <taxon>Pseudomonadota</taxon>
        <taxon>Alphaproteobacteria</taxon>
        <taxon>Rhodobacterales</taxon>
        <taxon>Roseobacteraceae</taxon>
        <taxon>Sulfitobacter</taxon>
    </lineage>
</organism>
<dbReference type="OrthoDB" id="7874863at2"/>
<dbReference type="Proteomes" id="UP000198977">
    <property type="component" value="Unassembled WGS sequence"/>
</dbReference>
<proteinExistence type="predicted"/>
<protein>
    <recommendedName>
        <fullName evidence="3">30S ribosomal protein S21</fullName>
    </recommendedName>
</protein>
<dbReference type="EMBL" id="FOMW01000003">
    <property type="protein sequence ID" value="SFD88413.1"/>
    <property type="molecule type" value="Genomic_DNA"/>
</dbReference>
<evidence type="ECO:0000313" key="1">
    <source>
        <dbReference type="EMBL" id="SFD88413.1"/>
    </source>
</evidence>
<accession>A0A1I1W502</accession>
<gene>
    <name evidence="1" type="ORF">SAMN04488523_103224</name>
</gene>
<name>A0A1I1W502_9RHOB</name>
<dbReference type="STRING" id="74348.SAMN04488523_103224"/>
<evidence type="ECO:0000313" key="2">
    <source>
        <dbReference type="Proteomes" id="UP000198977"/>
    </source>
</evidence>
<reference evidence="2" key="1">
    <citation type="submission" date="2016-10" db="EMBL/GenBank/DDBJ databases">
        <authorList>
            <person name="Varghese N."/>
            <person name="Submissions S."/>
        </authorList>
    </citation>
    <scope>NUCLEOTIDE SEQUENCE [LARGE SCALE GENOMIC DNA]</scope>
    <source>
        <strain evidence="2">DSM 11443</strain>
    </source>
</reference>
<sequence length="74" mass="8555">MSVIFNNNPFVIEKVIDLVMRERAMALSTREWKHRLAGYGYAIKETDHGQIVETLPHHVEIATLPEVMVAPRFH</sequence>
<evidence type="ECO:0008006" key="3">
    <source>
        <dbReference type="Google" id="ProtNLM"/>
    </source>
</evidence>
<keyword evidence="2" id="KW-1185">Reference proteome</keyword>
<dbReference type="AlphaFoldDB" id="A0A1I1W502"/>
<dbReference type="RefSeq" id="WP_093922841.1">
    <property type="nucleotide sequence ID" value="NZ_FOMW01000003.1"/>
</dbReference>